<proteinExistence type="predicted"/>
<name>A0ACC6RGJ3_9BURK</name>
<reference evidence="1" key="1">
    <citation type="submission" date="2024-01" db="EMBL/GenBank/DDBJ databases">
        <title>The diversity of rhizobia nodulating Mimosa spp. in eleven states of Brazil covering several biomes is determined by host plant, location, and edaphic factors.</title>
        <authorList>
            <person name="Rouws L."/>
            <person name="Barauna A."/>
            <person name="Beukes C."/>
            <person name="De Faria S.M."/>
            <person name="Gross E."/>
            <person name="Dos Reis Junior F.B."/>
            <person name="Simon M."/>
            <person name="Maluk M."/>
            <person name="Odee D.W."/>
            <person name="Kenicer G."/>
            <person name="Young J.P.W."/>
            <person name="Reis V.M."/>
            <person name="Zilli J."/>
            <person name="James E.K."/>
        </authorList>
    </citation>
    <scope>NUCLEOTIDE SEQUENCE</scope>
    <source>
        <strain evidence="1">JPY452</strain>
    </source>
</reference>
<gene>
    <name evidence="1" type="ORF">VSR83_11955</name>
</gene>
<evidence type="ECO:0000313" key="2">
    <source>
        <dbReference type="Proteomes" id="UP001392318"/>
    </source>
</evidence>
<comment type="caution">
    <text evidence="1">The sequence shown here is derived from an EMBL/GenBank/DDBJ whole genome shotgun (WGS) entry which is preliminary data.</text>
</comment>
<dbReference type="Proteomes" id="UP001392318">
    <property type="component" value="Unassembled WGS sequence"/>
</dbReference>
<accession>A0ACC6RGJ3</accession>
<keyword evidence="2" id="KW-1185">Reference proteome</keyword>
<protein>
    <submittedName>
        <fullName evidence="1">Uncharacterized protein</fullName>
    </submittedName>
</protein>
<dbReference type="EMBL" id="JAYMRU010000007">
    <property type="protein sequence ID" value="MEM5400796.1"/>
    <property type="molecule type" value="Genomic_DNA"/>
</dbReference>
<organism evidence="1 2">
    <name type="scientific">Paraburkholderia unamae</name>
    <dbReference type="NCBI Taxonomy" id="219649"/>
    <lineage>
        <taxon>Bacteria</taxon>
        <taxon>Pseudomonadati</taxon>
        <taxon>Pseudomonadota</taxon>
        <taxon>Betaproteobacteria</taxon>
        <taxon>Burkholderiales</taxon>
        <taxon>Burkholderiaceae</taxon>
        <taxon>Paraburkholderia</taxon>
    </lineage>
</organism>
<sequence length="84" mass="9216">MTSRTKINIIDTLQRVHAAQAIAAKTEDAACRQRIDDAVNLAISIIVIYLKLGPTPTIQEKHRQGLSWASEVFDDVLLADSALT</sequence>
<evidence type="ECO:0000313" key="1">
    <source>
        <dbReference type="EMBL" id="MEM5400796.1"/>
    </source>
</evidence>